<keyword evidence="3" id="KW-1185">Reference proteome</keyword>
<reference evidence="2 3" key="1">
    <citation type="submission" date="2020-08" db="EMBL/GenBank/DDBJ databases">
        <title>Complete genome sequence of Entomobacter blattae G55GP.</title>
        <authorList>
            <person name="Poehlein A."/>
            <person name="Guzman J."/>
            <person name="Daniel R."/>
            <person name="Vilcinskas A."/>
        </authorList>
    </citation>
    <scope>NUCLEOTIDE SEQUENCE [LARGE SCALE GENOMIC DNA]</scope>
    <source>
        <strain evidence="2 3">G55GP</strain>
    </source>
</reference>
<protein>
    <submittedName>
        <fullName evidence="2">Uncharacterized protein</fullName>
    </submittedName>
</protein>
<dbReference type="KEGG" id="ebla:JGUZn3_24130"/>
<organism evidence="2 3">
    <name type="scientific">Entomobacter blattae</name>
    <dbReference type="NCBI Taxonomy" id="2762277"/>
    <lineage>
        <taxon>Bacteria</taxon>
        <taxon>Pseudomonadati</taxon>
        <taxon>Pseudomonadota</taxon>
        <taxon>Alphaproteobacteria</taxon>
        <taxon>Acetobacterales</taxon>
        <taxon>Acetobacteraceae</taxon>
        <taxon>Entomobacter</taxon>
    </lineage>
</organism>
<dbReference type="Proteomes" id="UP000516349">
    <property type="component" value="Chromosome"/>
</dbReference>
<evidence type="ECO:0000256" key="1">
    <source>
        <dbReference type="SAM" id="MobiDB-lite"/>
    </source>
</evidence>
<name>A0A7H1NV03_9PROT</name>
<evidence type="ECO:0000313" key="2">
    <source>
        <dbReference type="EMBL" id="QNT79613.1"/>
    </source>
</evidence>
<sequence>MVKSLKRKPNGFLPQSEQNGRKQRRLTSGESVGFKAKNTDKAMVLKNTDHVIVLRPL</sequence>
<proteinExistence type="predicted"/>
<dbReference type="AlphaFoldDB" id="A0A7H1NV03"/>
<accession>A0A7H1NV03</accession>
<feature type="region of interest" description="Disordered" evidence="1">
    <location>
        <begin position="1"/>
        <end position="33"/>
    </location>
</feature>
<gene>
    <name evidence="2" type="ORF">JGUZn3_24130</name>
</gene>
<dbReference type="EMBL" id="CP060244">
    <property type="protein sequence ID" value="QNT79613.1"/>
    <property type="molecule type" value="Genomic_DNA"/>
</dbReference>
<evidence type="ECO:0000313" key="3">
    <source>
        <dbReference type="Proteomes" id="UP000516349"/>
    </source>
</evidence>